<gene>
    <name evidence="2" type="ORF">ATANTOWER_011613</name>
</gene>
<evidence type="ECO:0000256" key="1">
    <source>
        <dbReference type="SAM" id="MobiDB-lite"/>
    </source>
</evidence>
<proteinExistence type="predicted"/>
<feature type="compositionally biased region" description="Polar residues" evidence="1">
    <location>
        <begin position="78"/>
        <end position="98"/>
    </location>
</feature>
<keyword evidence="3" id="KW-1185">Reference proteome</keyword>
<reference evidence="2 3" key="1">
    <citation type="submission" date="2021-07" db="EMBL/GenBank/DDBJ databases">
        <authorList>
            <person name="Palmer J.M."/>
        </authorList>
    </citation>
    <scope>NUCLEOTIDE SEQUENCE [LARGE SCALE GENOMIC DNA]</scope>
    <source>
        <strain evidence="2 3">AT_MEX2019</strain>
        <tissue evidence="2">Muscle</tissue>
    </source>
</reference>
<feature type="region of interest" description="Disordered" evidence="1">
    <location>
        <begin position="71"/>
        <end position="109"/>
    </location>
</feature>
<protein>
    <submittedName>
        <fullName evidence="2">Uncharacterized protein</fullName>
    </submittedName>
</protein>
<dbReference type="Proteomes" id="UP001345963">
    <property type="component" value="Unassembled WGS sequence"/>
</dbReference>
<evidence type="ECO:0000313" key="2">
    <source>
        <dbReference type="EMBL" id="MED6231450.1"/>
    </source>
</evidence>
<dbReference type="EMBL" id="JAHUTI010000026">
    <property type="protein sequence ID" value="MED6231450.1"/>
    <property type="molecule type" value="Genomic_DNA"/>
</dbReference>
<sequence>MCGSSASTSQGNRRPQFHLSGWLGFNSHFQRAGDSAVVTHSGCRIVGKLSEKLGDPKSAVFISRTGHMLSDEQGASFRPQSGHISQLSSSVSAGTQTAFPDYPSIHPSK</sequence>
<organism evidence="2 3">
    <name type="scientific">Ataeniobius toweri</name>
    <dbReference type="NCBI Taxonomy" id="208326"/>
    <lineage>
        <taxon>Eukaryota</taxon>
        <taxon>Metazoa</taxon>
        <taxon>Chordata</taxon>
        <taxon>Craniata</taxon>
        <taxon>Vertebrata</taxon>
        <taxon>Euteleostomi</taxon>
        <taxon>Actinopterygii</taxon>
        <taxon>Neopterygii</taxon>
        <taxon>Teleostei</taxon>
        <taxon>Neoteleostei</taxon>
        <taxon>Acanthomorphata</taxon>
        <taxon>Ovalentaria</taxon>
        <taxon>Atherinomorphae</taxon>
        <taxon>Cyprinodontiformes</taxon>
        <taxon>Goodeidae</taxon>
        <taxon>Ataeniobius</taxon>
    </lineage>
</organism>
<name>A0ABU7A216_9TELE</name>
<comment type="caution">
    <text evidence="2">The sequence shown here is derived from an EMBL/GenBank/DDBJ whole genome shotgun (WGS) entry which is preliminary data.</text>
</comment>
<evidence type="ECO:0000313" key="3">
    <source>
        <dbReference type="Proteomes" id="UP001345963"/>
    </source>
</evidence>
<accession>A0ABU7A216</accession>